<dbReference type="InterPro" id="IPR038257">
    <property type="entry name" value="CRISPR-assoc_Cas3_HD_sf"/>
</dbReference>
<keyword evidence="3" id="KW-0540">Nuclease</keyword>
<dbReference type="SMART" id="SM00487">
    <property type="entry name" value="DEXDc"/>
    <property type="match status" value="1"/>
</dbReference>
<evidence type="ECO:0000256" key="2">
    <source>
        <dbReference type="ARBA" id="ARBA00009046"/>
    </source>
</evidence>
<dbReference type="Pfam" id="PF18019">
    <property type="entry name" value="Cas3_HD"/>
    <property type="match status" value="1"/>
</dbReference>
<keyword evidence="8" id="KW-0067">ATP-binding</keyword>
<dbReference type="InterPro" id="IPR001650">
    <property type="entry name" value="Helicase_C-like"/>
</dbReference>
<dbReference type="GO" id="GO:0051607">
    <property type="term" value="P:defense response to virus"/>
    <property type="evidence" value="ECO:0007669"/>
    <property type="project" value="UniProtKB-KW"/>
</dbReference>
<dbReference type="PROSITE" id="PS51643">
    <property type="entry name" value="HD_CAS3"/>
    <property type="match status" value="1"/>
</dbReference>
<dbReference type="Gene3D" id="1.10.3210.30">
    <property type="match status" value="1"/>
</dbReference>
<dbReference type="GO" id="GO:0003724">
    <property type="term" value="F:RNA helicase activity"/>
    <property type="evidence" value="ECO:0007669"/>
    <property type="project" value="TreeGrafter"/>
</dbReference>
<comment type="similarity">
    <text evidence="1">In the N-terminal section; belongs to the CRISPR-associated nuclease Cas3-HD family.</text>
</comment>
<dbReference type="GO" id="GO:0005524">
    <property type="term" value="F:ATP binding"/>
    <property type="evidence" value="ECO:0007669"/>
    <property type="project" value="UniProtKB-KW"/>
</dbReference>
<dbReference type="InterPro" id="IPR054712">
    <property type="entry name" value="Cas3-like_dom"/>
</dbReference>
<evidence type="ECO:0000256" key="8">
    <source>
        <dbReference type="ARBA" id="ARBA00022840"/>
    </source>
</evidence>
<comment type="caution">
    <text evidence="11">The sequence shown here is derived from an EMBL/GenBank/DDBJ whole genome shotgun (WGS) entry which is preliminary data.</text>
</comment>
<reference evidence="11" key="1">
    <citation type="submission" date="2020-03" db="EMBL/GenBank/DDBJ databases">
        <title>Genome assembly of Azotobacter chroococcum W5.</title>
        <authorList>
            <person name="Kannepalli A."/>
        </authorList>
    </citation>
    <scope>NUCLEOTIDE SEQUENCE</scope>
    <source>
        <strain evidence="11">W5</strain>
    </source>
</reference>
<keyword evidence="4" id="KW-0479">Metal-binding</keyword>
<dbReference type="PANTHER" id="PTHR47963">
    <property type="entry name" value="DEAD-BOX ATP-DEPENDENT RNA HELICASE 47, MITOCHONDRIAL"/>
    <property type="match status" value="1"/>
</dbReference>
<organism evidence="11 12">
    <name type="scientific">Azotobacter chroococcum</name>
    <dbReference type="NCBI Taxonomy" id="353"/>
    <lineage>
        <taxon>Bacteria</taxon>
        <taxon>Pseudomonadati</taxon>
        <taxon>Pseudomonadota</taxon>
        <taxon>Gammaproteobacteria</taxon>
        <taxon>Pseudomonadales</taxon>
        <taxon>Pseudomonadaceae</taxon>
        <taxon>Azotobacter</taxon>
    </lineage>
</organism>
<dbReference type="GO" id="GO:0016787">
    <property type="term" value="F:hydrolase activity"/>
    <property type="evidence" value="ECO:0007669"/>
    <property type="project" value="UniProtKB-KW"/>
</dbReference>
<dbReference type="InterPro" id="IPR014001">
    <property type="entry name" value="Helicase_ATP-bd"/>
</dbReference>
<dbReference type="InterPro" id="IPR006474">
    <property type="entry name" value="Helicase_Cas3_CRISPR-ass_core"/>
</dbReference>
<evidence type="ECO:0000256" key="5">
    <source>
        <dbReference type="ARBA" id="ARBA00022741"/>
    </source>
</evidence>
<dbReference type="AlphaFoldDB" id="A0AA43Z8L2"/>
<name>A0AA43Z8L2_9GAMM</name>
<keyword evidence="5" id="KW-0547">Nucleotide-binding</keyword>
<keyword evidence="9" id="KW-0051">Antiviral defense</keyword>
<comment type="similarity">
    <text evidence="2">In the central section; belongs to the CRISPR-associated helicase Cas3 family.</text>
</comment>
<gene>
    <name evidence="11" type="primary">cas3</name>
    <name evidence="11" type="ORF">HA520_17020</name>
</gene>
<dbReference type="PANTHER" id="PTHR47963:SF9">
    <property type="entry name" value="CRISPR-ASSOCIATED ENDONUCLEASE_HELICASE CAS3"/>
    <property type="match status" value="1"/>
</dbReference>
<dbReference type="CDD" id="cd17930">
    <property type="entry name" value="DEXHc_cas3"/>
    <property type="match status" value="1"/>
</dbReference>
<evidence type="ECO:0000313" key="11">
    <source>
        <dbReference type="EMBL" id="NHN78959.1"/>
    </source>
</evidence>
<dbReference type="NCBIfam" id="TIGR01587">
    <property type="entry name" value="cas3_core"/>
    <property type="match status" value="1"/>
</dbReference>
<dbReference type="GO" id="GO:0046872">
    <property type="term" value="F:metal ion binding"/>
    <property type="evidence" value="ECO:0007669"/>
    <property type="project" value="UniProtKB-KW"/>
</dbReference>
<dbReference type="SMART" id="SM00490">
    <property type="entry name" value="HELICc"/>
    <property type="match status" value="1"/>
</dbReference>
<evidence type="ECO:0000256" key="6">
    <source>
        <dbReference type="ARBA" id="ARBA00022801"/>
    </source>
</evidence>
<sequence>MRRPKQGNASADSATVSFDSCPAKTFATSDGRTLAGRSVFNHCQIVGEIARAIVSRYPPGLRASLFPEGVPLAAAGHDIGKVSPTFYEKLRRACDPDAALPALAGIDPALETGWGGHPGVSQLAAVAAGAPAFVPEILGQHHGFSPPVAGRRAADEVFGGAAWQQERERLIAALKEALQADWPQVGSAAQARLLAGLTSVADWIGSGEFFEDPALAWQPRIAQALDAAGFVSPAVKPGLSFEQVFGFASRPAQRQLIEQAAAPGVYVLEAPMGLGKTESALYAAYRMLERGQAWGIYFALPTQLTSNKIHERFNAFLDTALAEDCPHRSLLLHGNAWLLETEMGEEGRPGGSWFQQGKRGLLAPFAVGTLDQALMAAMNVKHGFVRAFGLAGKVVILDEIHTYDAYIGTLLDALVDLLRQLQCKVIVLSATLNRERRGQLLDCDLTSGDYPLITAVPAGGAPGEVAVPATDRQQVGVRLERETAPALNEALERAQAGQQVLWIENTVAEAQARYLDLAARAAELGIACGLLHSRFTADDRQRLEAHWVGLFGKDGWPQRRTQGRILVGTQVLEQSLDIDADFLVSRFCPTDMLLQRMGRLWRHATTPRVAGARCEAWLLAPDPQAAVETPQQAFGATAAVYSPYVLCRSLEVWSGRERLELPGDIRPLIEATYAARPETGAMAHWLYELEKGSRHRLGRQALRQLARVALAEDGVTLPESKAQTRYSETESGEVLLLRHLLPLPEQQASRLTLLNGEQVLLPWQQHRLNKREWRRLAARLMRQVVKVRLADAPLPVPLDTLRKFGFQHCFYLGRPEDDEAVLRVALLDESGVLHGLQGARVHDKHSLGYRDDLGYQLLKD</sequence>
<evidence type="ECO:0000313" key="12">
    <source>
        <dbReference type="Proteomes" id="UP000736384"/>
    </source>
</evidence>
<proteinExistence type="inferred from homology"/>
<keyword evidence="6" id="KW-0378">Hydrolase</keyword>
<accession>A0AA43Z8L2</accession>
<protein>
    <submittedName>
        <fullName evidence="11">CRISPR-associated helicase Cas3</fullName>
    </submittedName>
</protein>
<dbReference type="InterPro" id="IPR027417">
    <property type="entry name" value="P-loop_NTPase"/>
</dbReference>
<dbReference type="Pfam" id="PF00270">
    <property type="entry name" value="DEAD"/>
    <property type="match status" value="1"/>
</dbReference>
<dbReference type="Pfam" id="PF22590">
    <property type="entry name" value="Cas3-like_C_2"/>
    <property type="match status" value="1"/>
</dbReference>
<dbReference type="InterPro" id="IPR006483">
    <property type="entry name" value="CRISPR-assoc_Cas3_HD"/>
</dbReference>
<dbReference type="InterPro" id="IPR050547">
    <property type="entry name" value="DEAD_box_RNA_helicases"/>
</dbReference>
<dbReference type="Proteomes" id="UP000736384">
    <property type="component" value="Unassembled WGS sequence"/>
</dbReference>
<dbReference type="Gene3D" id="3.40.50.300">
    <property type="entry name" value="P-loop containing nucleotide triphosphate hydrolases"/>
    <property type="match status" value="2"/>
</dbReference>
<evidence type="ECO:0000256" key="3">
    <source>
        <dbReference type="ARBA" id="ARBA00022722"/>
    </source>
</evidence>
<dbReference type="GO" id="GO:0003723">
    <property type="term" value="F:RNA binding"/>
    <property type="evidence" value="ECO:0007669"/>
    <property type="project" value="TreeGrafter"/>
</dbReference>
<dbReference type="SUPFAM" id="SSF52540">
    <property type="entry name" value="P-loop containing nucleoside triphosphate hydrolases"/>
    <property type="match status" value="1"/>
</dbReference>
<dbReference type="GO" id="GO:0004518">
    <property type="term" value="F:nuclease activity"/>
    <property type="evidence" value="ECO:0007669"/>
    <property type="project" value="UniProtKB-KW"/>
</dbReference>
<evidence type="ECO:0000259" key="10">
    <source>
        <dbReference type="PROSITE" id="PS51643"/>
    </source>
</evidence>
<keyword evidence="7" id="KW-0347">Helicase</keyword>
<evidence type="ECO:0000256" key="7">
    <source>
        <dbReference type="ARBA" id="ARBA00022806"/>
    </source>
</evidence>
<evidence type="ECO:0000256" key="9">
    <source>
        <dbReference type="ARBA" id="ARBA00023118"/>
    </source>
</evidence>
<feature type="domain" description="HD Cas3-type" evidence="10">
    <location>
        <begin position="32"/>
        <end position="204"/>
    </location>
</feature>
<dbReference type="InterPro" id="IPR011545">
    <property type="entry name" value="DEAD/DEAH_box_helicase_dom"/>
</dbReference>
<evidence type="ECO:0000256" key="1">
    <source>
        <dbReference type="ARBA" id="ARBA00006847"/>
    </source>
</evidence>
<dbReference type="EMBL" id="JAAPAP010000015">
    <property type="protein sequence ID" value="NHN78959.1"/>
    <property type="molecule type" value="Genomic_DNA"/>
</dbReference>
<evidence type="ECO:0000256" key="4">
    <source>
        <dbReference type="ARBA" id="ARBA00022723"/>
    </source>
</evidence>